<evidence type="ECO:0000313" key="1">
    <source>
        <dbReference type="Proteomes" id="UP000887572"/>
    </source>
</evidence>
<evidence type="ECO:0000313" key="2">
    <source>
        <dbReference type="WBParaSite" id="Gr19_v10_g10823.t1"/>
    </source>
</evidence>
<organism evidence="1 2">
    <name type="scientific">Globodera rostochiensis</name>
    <name type="common">Golden nematode worm</name>
    <name type="synonym">Heterodera rostochiensis</name>
    <dbReference type="NCBI Taxonomy" id="31243"/>
    <lineage>
        <taxon>Eukaryota</taxon>
        <taxon>Metazoa</taxon>
        <taxon>Ecdysozoa</taxon>
        <taxon>Nematoda</taxon>
        <taxon>Chromadorea</taxon>
        <taxon>Rhabditida</taxon>
        <taxon>Tylenchina</taxon>
        <taxon>Tylenchomorpha</taxon>
        <taxon>Tylenchoidea</taxon>
        <taxon>Heteroderidae</taxon>
        <taxon>Heteroderinae</taxon>
        <taxon>Globodera</taxon>
    </lineage>
</organism>
<accession>A0A914GRW1</accession>
<protein>
    <submittedName>
        <fullName evidence="2">Ovule protein</fullName>
    </submittedName>
</protein>
<reference evidence="2" key="1">
    <citation type="submission" date="2022-11" db="UniProtKB">
        <authorList>
            <consortium name="WormBaseParasite"/>
        </authorList>
    </citation>
    <scope>IDENTIFICATION</scope>
</reference>
<proteinExistence type="predicted"/>
<dbReference type="Proteomes" id="UP000887572">
    <property type="component" value="Unplaced"/>
</dbReference>
<sequence length="75" mass="8622">METEISLTSGQSSFFYLVEMRDSLSAPFHFILHIRSPIGSNSTAGVHLFLSPKFWTQTESPPSKLFRFLIRLQFL</sequence>
<dbReference type="AlphaFoldDB" id="A0A914GRW1"/>
<name>A0A914GRW1_GLORO</name>
<dbReference type="WBParaSite" id="Gr19_v10_g10823.t1">
    <property type="protein sequence ID" value="Gr19_v10_g10823.t1"/>
    <property type="gene ID" value="Gr19_v10_g10823"/>
</dbReference>
<keyword evidence="1" id="KW-1185">Reference proteome</keyword>